<reference evidence="1 2" key="1">
    <citation type="journal article" date="2018" name="Sci. Rep.">
        <title>Comparative analysis of the Pocillopora damicornis genome highlights role of immune system in coral evolution.</title>
        <authorList>
            <person name="Cunning R."/>
            <person name="Bay R.A."/>
            <person name="Gillette P."/>
            <person name="Baker A.C."/>
            <person name="Traylor-Knowles N."/>
        </authorList>
    </citation>
    <scope>NUCLEOTIDE SEQUENCE [LARGE SCALE GENOMIC DNA]</scope>
    <source>
        <strain evidence="1">RSMAS</strain>
        <tissue evidence="1">Whole animal</tissue>
    </source>
</reference>
<keyword evidence="2" id="KW-1185">Reference proteome</keyword>
<feature type="non-terminal residue" evidence="1">
    <location>
        <position position="489"/>
    </location>
</feature>
<sequence length="489" mass="56274">MPNIFNKDKHELHKLECGSFAKMPQKDLLKLVFKHNWMDRFHHEMTSQEKVFSTLIIVFNSNHGYTVPKEPSNFKLRLAFEYQQQIKSLPSDPRLIAEDEWRNNMTTWPASGLGTLILSKNLTRVILLLLCRWIHGYGILTHICYCQRVHFEMQSYTIPTMKRAFSMGFPSPSCTSVPCRWNDYTFREVQPKKIMSVNVLSLKKPKIDFLQNGKKITYESVTFKAIKVEEESHEAQDLPLPLNQVVKRFASEHNGEGEVTIVTGFLASLHLSQNQCDSIEKATRAQRQYTEWVQKRNGRISASKYHEVHTKVKTIMAGRKKVVKTKPIIARIVHHQSLNSELSIPTCTFLKLAYLQKKKDLPYIGASPDAIGTCETFVVECKCPYSIKDERVFDAWNQTEFLRMNSVKRDVGLSIHPAVLMIINPVWKRKRLEFDYCFATGGIDTEQSLESCIKPPQLRPSTEISVNDDMLPLDFISIAMVRQSSGLTN</sequence>
<dbReference type="InterPro" id="IPR011335">
    <property type="entry name" value="Restrct_endonuc-II-like"/>
</dbReference>
<dbReference type="PANTHER" id="PTHR47526:SF3">
    <property type="entry name" value="PHD-TYPE DOMAIN-CONTAINING PROTEIN"/>
    <property type="match status" value="1"/>
</dbReference>
<protein>
    <recommendedName>
        <fullName evidence="3">YqaJ viral recombinase domain-containing protein</fullName>
    </recommendedName>
</protein>
<evidence type="ECO:0000313" key="1">
    <source>
        <dbReference type="EMBL" id="RMX60332.1"/>
    </source>
</evidence>
<evidence type="ECO:0000313" key="2">
    <source>
        <dbReference type="Proteomes" id="UP000275408"/>
    </source>
</evidence>
<dbReference type="GO" id="GO:0006281">
    <property type="term" value="P:DNA repair"/>
    <property type="evidence" value="ECO:0007669"/>
    <property type="project" value="UniProtKB-ARBA"/>
</dbReference>
<proteinExistence type="predicted"/>
<accession>A0A3M6V344</accession>
<organism evidence="1 2">
    <name type="scientific">Pocillopora damicornis</name>
    <name type="common">Cauliflower coral</name>
    <name type="synonym">Millepora damicornis</name>
    <dbReference type="NCBI Taxonomy" id="46731"/>
    <lineage>
        <taxon>Eukaryota</taxon>
        <taxon>Metazoa</taxon>
        <taxon>Cnidaria</taxon>
        <taxon>Anthozoa</taxon>
        <taxon>Hexacorallia</taxon>
        <taxon>Scleractinia</taxon>
        <taxon>Astrocoeniina</taxon>
        <taxon>Pocilloporidae</taxon>
        <taxon>Pocillopora</taxon>
    </lineage>
</organism>
<name>A0A3M6V344_POCDA</name>
<dbReference type="PANTHER" id="PTHR47526">
    <property type="entry name" value="ATP-DEPENDENT DNA HELICASE"/>
    <property type="match status" value="1"/>
</dbReference>
<evidence type="ECO:0008006" key="3">
    <source>
        <dbReference type="Google" id="ProtNLM"/>
    </source>
</evidence>
<comment type="caution">
    <text evidence="1">The sequence shown here is derived from an EMBL/GenBank/DDBJ whole genome shotgun (WGS) entry which is preliminary data.</text>
</comment>
<dbReference type="InterPro" id="IPR011604">
    <property type="entry name" value="PDDEXK-like_dom_sf"/>
</dbReference>
<dbReference type="AlphaFoldDB" id="A0A3M6V344"/>
<dbReference type="EMBL" id="RCHS01000190">
    <property type="protein sequence ID" value="RMX60332.1"/>
    <property type="molecule type" value="Genomic_DNA"/>
</dbReference>
<gene>
    <name evidence="1" type="ORF">pdam_00024157</name>
</gene>
<dbReference type="SUPFAM" id="SSF52980">
    <property type="entry name" value="Restriction endonuclease-like"/>
    <property type="match status" value="1"/>
</dbReference>
<dbReference type="Gene3D" id="3.90.320.10">
    <property type="match status" value="1"/>
</dbReference>
<dbReference type="Proteomes" id="UP000275408">
    <property type="component" value="Unassembled WGS sequence"/>
</dbReference>